<organism evidence="7 8">
    <name type="scientific">Acyrthosiphon pisum</name>
    <name type="common">Pea aphid</name>
    <dbReference type="NCBI Taxonomy" id="7029"/>
    <lineage>
        <taxon>Eukaryota</taxon>
        <taxon>Metazoa</taxon>
        <taxon>Ecdysozoa</taxon>
        <taxon>Arthropoda</taxon>
        <taxon>Hexapoda</taxon>
        <taxon>Insecta</taxon>
        <taxon>Pterygota</taxon>
        <taxon>Neoptera</taxon>
        <taxon>Paraneoptera</taxon>
        <taxon>Hemiptera</taxon>
        <taxon>Sternorrhyncha</taxon>
        <taxon>Aphidomorpha</taxon>
        <taxon>Aphidoidea</taxon>
        <taxon>Aphididae</taxon>
        <taxon>Macrosiphini</taxon>
        <taxon>Acyrthosiphon</taxon>
    </lineage>
</organism>
<dbReference type="Gene3D" id="2.60.40.150">
    <property type="entry name" value="C2 domain"/>
    <property type="match status" value="3"/>
</dbReference>
<reference evidence="7" key="2">
    <citation type="submission" date="2022-06" db="UniProtKB">
        <authorList>
            <consortium name="EnsemblMetazoa"/>
        </authorList>
    </citation>
    <scope>IDENTIFICATION</scope>
</reference>
<dbReference type="InterPro" id="IPR037724">
    <property type="entry name" value="C2E_Ferlin"/>
</dbReference>
<dbReference type="InterPro" id="IPR055072">
    <property type="entry name" value="Ferlin_DSRM"/>
</dbReference>
<dbReference type="Proteomes" id="UP000007819">
    <property type="component" value="Chromosome A1"/>
</dbReference>
<dbReference type="PROSITE" id="PS50004">
    <property type="entry name" value="C2"/>
    <property type="match status" value="1"/>
</dbReference>
<evidence type="ECO:0000256" key="4">
    <source>
        <dbReference type="ARBA" id="ARBA00022989"/>
    </source>
</evidence>
<name>A0A8R2NP08_ACYPI</name>
<dbReference type="AlphaFoldDB" id="A0A8R2NP08"/>
<feature type="domain" description="C2" evidence="6">
    <location>
        <begin position="399"/>
        <end position="532"/>
    </location>
</feature>
<dbReference type="EnsemblMetazoa" id="XM_029486283.1">
    <property type="protein sequence ID" value="XP_029342143.1"/>
    <property type="gene ID" value="LOC115033538"/>
</dbReference>
<proteinExistence type="predicted"/>
<reference evidence="8" key="1">
    <citation type="submission" date="2010-06" db="EMBL/GenBank/DDBJ databases">
        <authorList>
            <person name="Jiang H."/>
            <person name="Abraham K."/>
            <person name="Ali S."/>
            <person name="Alsbrooks S.L."/>
            <person name="Anim B.N."/>
            <person name="Anosike U.S."/>
            <person name="Attaway T."/>
            <person name="Bandaranaike D.P."/>
            <person name="Battles P.K."/>
            <person name="Bell S.N."/>
            <person name="Bell A.V."/>
            <person name="Beltran B."/>
            <person name="Bickham C."/>
            <person name="Bustamante Y."/>
            <person name="Caleb T."/>
            <person name="Canada A."/>
            <person name="Cardenas V."/>
            <person name="Carter K."/>
            <person name="Chacko J."/>
            <person name="Chandrabose M.N."/>
            <person name="Chavez D."/>
            <person name="Chavez A."/>
            <person name="Chen L."/>
            <person name="Chu H.-S."/>
            <person name="Claassen K.J."/>
            <person name="Cockrell R."/>
            <person name="Collins M."/>
            <person name="Cooper J.A."/>
            <person name="Cree A."/>
            <person name="Curry S.M."/>
            <person name="Da Y."/>
            <person name="Dao M.D."/>
            <person name="Das B."/>
            <person name="Davila M.-L."/>
            <person name="Davy-Carroll L."/>
            <person name="Denson S."/>
            <person name="Dinh H."/>
            <person name="Ebong V.E."/>
            <person name="Edwards J.R."/>
            <person name="Egan A."/>
            <person name="El-Daye J."/>
            <person name="Escobedo L."/>
            <person name="Fernandez S."/>
            <person name="Fernando P.R."/>
            <person name="Flagg N."/>
            <person name="Forbes L.D."/>
            <person name="Fowler R.G."/>
            <person name="Fu Q."/>
            <person name="Gabisi R.A."/>
            <person name="Ganer J."/>
            <person name="Garbino Pronczuk A."/>
            <person name="Garcia R.M."/>
            <person name="Garner T."/>
            <person name="Garrett T.E."/>
            <person name="Gonzalez D.A."/>
            <person name="Hamid H."/>
            <person name="Hawkins E.S."/>
            <person name="Hirani K."/>
            <person name="Hogues M.E."/>
            <person name="Hollins B."/>
            <person name="Hsiao C.-H."/>
            <person name="Jabil R."/>
            <person name="James M.L."/>
            <person name="Jhangiani S.N."/>
            <person name="Johnson B."/>
            <person name="Johnson Q."/>
            <person name="Joshi V."/>
            <person name="Kalu J.B."/>
            <person name="Kam C."/>
            <person name="Kashfia A."/>
            <person name="Keebler J."/>
            <person name="Kisamo H."/>
            <person name="Kovar C.L."/>
            <person name="Lago L.A."/>
            <person name="Lai C.-Y."/>
            <person name="Laidlaw J."/>
            <person name="Lara F."/>
            <person name="Le T.-K."/>
            <person name="Lee S.L."/>
            <person name="Legall F.H."/>
            <person name="Lemon S.J."/>
            <person name="Lewis L.R."/>
            <person name="Li B."/>
            <person name="Liu Y."/>
            <person name="Liu Y.-S."/>
            <person name="Lopez J."/>
            <person name="Lozado R.J."/>
            <person name="Lu J."/>
            <person name="Madu R.C."/>
            <person name="Maheshwari M."/>
            <person name="Maheshwari R."/>
            <person name="Malloy K."/>
            <person name="Martinez E."/>
            <person name="Mathew T."/>
            <person name="Mercado I.C."/>
            <person name="Mercado C."/>
            <person name="Meyer B."/>
            <person name="Montgomery K."/>
            <person name="Morgan M.B."/>
            <person name="Munidasa M."/>
            <person name="Nazareth L.V."/>
            <person name="Nelson J."/>
            <person name="Ng B.M."/>
            <person name="Nguyen N.B."/>
            <person name="Nguyen P.Q."/>
            <person name="Nguyen T."/>
            <person name="Obregon M."/>
            <person name="Okwuonu G.O."/>
            <person name="Onwere C.G."/>
            <person name="Orozco G."/>
            <person name="Parra A."/>
            <person name="Patel S."/>
            <person name="Patil S."/>
            <person name="Perez A."/>
            <person name="Perez Y."/>
            <person name="Pham C."/>
            <person name="Primus E.L."/>
            <person name="Pu L.-L."/>
            <person name="Puazo M."/>
            <person name="Qin X."/>
            <person name="Quiroz J.B."/>
            <person name="Reese J."/>
            <person name="Richards S."/>
            <person name="Rives C.M."/>
            <person name="Robberts R."/>
            <person name="Ruiz S.J."/>
            <person name="Ruiz M.J."/>
            <person name="Santibanez J."/>
            <person name="Schneider B.W."/>
            <person name="Sisson I."/>
            <person name="Smith M."/>
            <person name="Sodergren E."/>
            <person name="Song X.-Z."/>
            <person name="Song B.B."/>
            <person name="Summersgill H."/>
            <person name="Thelus R."/>
            <person name="Thornton R.D."/>
            <person name="Trejos Z.Y."/>
            <person name="Usmani K."/>
            <person name="Vattathil S."/>
            <person name="Villasana D."/>
            <person name="Walker D.L."/>
            <person name="Wang S."/>
            <person name="Wang K."/>
            <person name="White C.S."/>
            <person name="Williams A.C."/>
            <person name="Williamson J."/>
            <person name="Wilson K."/>
            <person name="Woghiren I.O."/>
            <person name="Woodworth J.R."/>
            <person name="Worley K.C."/>
            <person name="Wright R.A."/>
            <person name="Wu W."/>
            <person name="Young L."/>
            <person name="Zhang L."/>
            <person name="Zhang J."/>
            <person name="Zhu Y."/>
            <person name="Muzny D.M."/>
            <person name="Weinstock G."/>
            <person name="Gibbs R.A."/>
        </authorList>
    </citation>
    <scope>NUCLEOTIDE SEQUENCE [LARGE SCALE GENOMIC DNA]</scope>
    <source>
        <strain evidence="8">LSR1</strain>
    </source>
</reference>
<dbReference type="GO" id="GO:0007009">
    <property type="term" value="P:plasma membrane organization"/>
    <property type="evidence" value="ECO:0007669"/>
    <property type="project" value="TreeGrafter"/>
</dbReference>
<accession>A0A8R2NP08</accession>
<evidence type="ECO:0000256" key="5">
    <source>
        <dbReference type="ARBA" id="ARBA00023136"/>
    </source>
</evidence>
<evidence type="ECO:0000256" key="2">
    <source>
        <dbReference type="ARBA" id="ARBA00022692"/>
    </source>
</evidence>
<keyword evidence="4" id="KW-1133">Transmembrane helix</keyword>
<keyword evidence="3" id="KW-0677">Repeat</keyword>
<dbReference type="InterPro" id="IPR000008">
    <property type="entry name" value="C2_dom"/>
</dbReference>
<evidence type="ECO:0000313" key="7">
    <source>
        <dbReference type="EnsemblMetazoa" id="XP_029342143.1"/>
    </source>
</evidence>
<dbReference type="PANTHER" id="PTHR12546">
    <property type="entry name" value="FER-1-LIKE"/>
    <property type="match status" value="1"/>
</dbReference>
<keyword evidence="8" id="KW-1185">Reference proteome</keyword>
<sequence length="532" mass="61994">MPVDNDKQGLSQEQLFSNTASQIWPGLKSNAKCNVIVRIYILRAYNLHPGDISGLSDPYVEIVLGKSIRISDNTNYVPKTLNPVFGEQELAKGCILYLPQGARTFNLVQELAMVNKKLKRQAARTFNLVSCTLLNALAPCCKYIIHPVASISWLLKVLAHCCKYLLPVASHCSTLQALTQLCCTFILVVANRYEGDFHVTGLFRINNKIYYYYYLKYVFLFPIRCFERVISFPECSMMKVRIMDYDRIGKNELIGETTIDIESRYFSKHRAHCGLPKQYNKTDKLSFWLINKDGYNRWRDSEKPSKILHELCSLYSLKHPIYTTNSVTIGLKTFHVHDENTESDRQSLALYVLNHWQEMPVVGYHLVPEYVETRTLYNPDMPNLHQVGTLEMWVDMFPKDSNIPEMIDIKPPIVELYELRVIIWSVTDVKLVDNNFFTKEKHSDIYIKGWLPGVEKRSTDVHYRSLNGEGLFNWRLKFSFPYNKTENIIVYRKKTFFGFDHEEQQFPPKLNLEIWDNDQLSPDLYIGRLNIL</sequence>
<dbReference type="PANTHER" id="PTHR12546:SF60">
    <property type="entry name" value="MISFIRE, ISOFORM F"/>
    <property type="match status" value="1"/>
</dbReference>
<dbReference type="InterPro" id="IPR035892">
    <property type="entry name" value="C2_domain_sf"/>
</dbReference>
<evidence type="ECO:0000259" key="6">
    <source>
        <dbReference type="PROSITE" id="PS50004"/>
    </source>
</evidence>
<keyword evidence="2" id="KW-0812">Transmembrane</keyword>
<protein>
    <recommendedName>
        <fullName evidence="6">C2 domain-containing protein</fullName>
    </recommendedName>
</protein>
<dbReference type="RefSeq" id="XP_029342143.1">
    <property type="nucleotide sequence ID" value="XM_029486283.1"/>
</dbReference>
<dbReference type="CDD" id="cd04037">
    <property type="entry name" value="C2E_Ferlin"/>
    <property type="match status" value="1"/>
</dbReference>
<dbReference type="Pfam" id="PF00168">
    <property type="entry name" value="C2"/>
    <property type="match status" value="3"/>
</dbReference>
<keyword evidence="5" id="KW-0472">Membrane</keyword>
<evidence type="ECO:0000256" key="3">
    <source>
        <dbReference type="ARBA" id="ARBA00022737"/>
    </source>
</evidence>
<dbReference type="SUPFAM" id="SSF49562">
    <property type="entry name" value="C2 domain (Calcium/lipid-binding domain, CaLB)"/>
    <property type="match status" value="2"/>
</dbReference>
<evidence type="ECO:0000313" key="8">
    <source>
        <dbReference type="Proteomes" id="UP000007819"/>
    </source>
</evidence>
<dbReference type="GO" id="GO:0016020">
    <property type="term" value="C:membrane"/>
    <property type="evidence" value="ECO:0007669"/>
    <property type="project" value="UniProtKB-SubCell"/>
</dbReference>
<dbReference type="InterPro" id="IPR037725">
    <property type="entry name" value="C2F_Ferlin"/>
</dbReference>
<dbReference type="Pfam" id="PF22901">
    <property type="entry name" value="dsrm_Ferlin"/>
    <property type="match status" value="1"/>
</dbReference>
<dbReference type="InterPro" id="IPR037721">
    <property type="entry name" value="Ferlin"/>
</dbReference>
<evidence type="ECO:0000256" key="1">
    <source>
        <dbReference type="ARBA" id="ARBA00004167"/>
    </source>
</evidence>
<dbReference type="OrthoDB" id="10059618at2759"/>
<dbReference type="CDD" id="cd08374">
    <property type="entry name" value="C2F_Ferlin"/>
    <property type="match status" value="1"/>
</dbReference>
<dbReference type="KEGG" id="api:115033538"/>
<dbReference type="GeneID" id="115033538"/>
<comment type="subcellular location">
    <subcellularLocation>
        <location evidence="1">Membrane</location>
        <topology evidence="1">Single-pass membrane protein</topology>
    </subcellularLocation>
</comment>